<dbReference type="EMBL" id="KZ309915">
    <property type="protein sequence ID" value="KAG8239761.1"/>
    <property type="molecule type" value="Genomic_DNA"/>
</dbReference>
<evidence type="ECO:0000256" key="5">
    <source>
        <dbReference type="ARBA" id="ARBA00022692"/>
    </source>
</evidence>
<comment type="subcellular location">
    <subcellularLocation>
        <location evidence="1">Cell membrane</location>
        <topology evidence="1">Multi-pass membrane protein</topology>
    </subcellularLocation>
</comment>
<dbReference type="GO" id="GO:0015293">
    <property type="term" value="F:symporter activity"/>
    <property type="evidence" value="ECO:0007669"/>
    <property type="project" value="TreeGrafter"/>
</dbReference>
<keyword evidence="10" id="KW-0739">Sodium transport</keyword>
<evidence type="ECO:0000313" key="13">
    <source>
        <dbReference type="EMBL" id="KAG8239761.1"/>
    </source>
</evidence>
<feature type="non-terminal residue" evidence="13">
    <location>
        <position position="1"/>
    </location>
</feature>
<dbReference type="OrthoDB" id="8196388at2759"/>
<reference evidence="13" key="1">
    <citation type="submission" date="2013-04" db="EMBL/GenBank/DDBJ databases">
        <authorList>
            <person name="Qu J."/>
            <person name="Murali S.C."/>
            <person name="Bandaranaike D."/>
            <person name="Bellair M."/>
            <person name="Blankenburg K."/>
            <person name="Chao H."/>
            <person name="Dinh H."/>
            <person name="Doddapaneni H."/>
            <person name="Downs B."/>
            <person name="Dugan-Rocha S."/>
            <person name="Elkadiri S."/>
            <person name="Gnanaolivu R.D."/>
            <person name="Hernandez B."/>
            <person name="Javaid M."/>
            <person name="Jayaseelan J.C."/>
            <person name="Lee S."/>
            <person name="Li M."/>
            <person name="Ming W."/>
            <person name="Munidasa M."/>
            <person name="Muniz J."/>
            <person name="Nguyen L."/>
            <person name="Ongeri F."/>
            <person name="Osuji N."/>
            <person name="Pu L.-L."/>
            <person name="Puazo M."/>
            <person name="Qu C."/>
            <person name="Quiroz J."/>
            <person name="Raj R."/>
            <person name="Weissenberger G."/>
            <person name="Xin Y."/>
            <person name="Zou X."/>
            <person name="Han Y."/>
            <person name="Richards S."/>
            <person name="Worley K."/>
            <person name="Muzny D."/>
            <person name="Gibbs R."/>
        </authorList>
    </citation>
    <scope>NUCLEOTIDE SEQUENCE</scope>
    <source>
        <strain evidence="13">Sampled in the wild</strain>
    </source>
</reference>
<dbReference type="PROSITE" id="PS50283">
    <property type="entry name" value="NA_SOLUT_SYMP_3"/>
    <property type="match status" value="1"/>
</dbReference>
<evidence type="ECO:0000256" key="9">
    <source>
        <dbReference type="ARBA" id="ARBA00023136"/>
    </source>
</evidence>
<comment type="caution">
    <text evidence="13">The sequence shown here is derived from an EMBL/GenBank/DDBJ whole genome shotgun (WGS) entry which is preliminary data.</text>
</comment>
<name>A0A8K0KQM6_LADFU</name>
<dbReference type="AlphaFoldDB" id="A0A8K0KQM6"/>
<evidence type="ECO:0000256" key="2">
    <source>
        <dbReference type="ARBA" id="ARBA00006434"/>
    </source>
</evidence>
<keyword evidence="5 12" id="KW-0812">Transmembrane</keyword>
<evidence type="ECO:0000256" key="7">
    <source>
        <dbReference type="ARBA" id="ARBA00023053"/>
    </source>
</evidence>
<dbReference type="PANTHER" id="PTHR42985:SF39">
    <property type="entry name" value="GH10366P"/>
    <property type="match status" value="1"/>
</dbReference>
<evidence type="ECO:0000256" key="12">
    <source>
        <dbReference type="SAM" id="Phobius"/>
    </source>
</evidence>
<keyword evidence="8" id="KW-0406">Ion transport</keyword>
<protein>
    <submittedName>
        <fullName evidence="13">Uncharacterized protein</fullName>
    </submittedName>
</protein>
<evidence type="ECO:0000256" key="10">
    <source>
        <dbReference type="ARBA" id="ARBA00023201"/>
    </source>
</evidence>
<keyword evidence="7" id="KW-0915">Sodium</keyword>
<dbReference type="InterPro" id="IPR051163">
    <property type="entry name" value="Sodium:Solute_Symporter_SSF"/>
</dbReference>
<evidence type="ECO:0000256" key="4">
    <source>
        <dbReference type="ARBA" id="ARBA00022475"/>
    </source>
</evidence>
<keyword evidence="4" id="KW-1003">Cell membrane</keyword>
<evidence type="ECO:0000313" key="14">
    <source>
        <dbReference type="Proteomes" id="UP000792457"/>
    </source>
</evidence>
<accession>A0A8K0KQM6</accession>
<evidence type="ECO:0000256" key="3">
    <source>
        <dbReference type="ARBA" id="ARBA00022448"/>
    </source>
</evidence>
<keyword evidence="14" id="KW-1185">Reference proteome</keyword>
<keyword evidence="3" id="KW-0813">Transport</keyword>
<sequence>MVCIFYTSLGGLKAVVWTDAIQMITMFGASIVVVIIGTIAIGGPSVVMERSHQGGRIEFFNMDADPTVRHSFWNVSFGFSFMW</sequence>
<feature type="transmembrane region" description="Helical" evidence="12">
    <location>
        <begin position="20"/>
        <end position="41"/>
    </location>
</feature>
<evidence type="ECO:0000256" key="11">
    <source>
        <dbReference type="RuleBase" id="RU362091"/>
    </source>
</evidence>
<organism evidence="13 14">
    <name type="scientific">Ladona fulva</name>
    <name type="common">Scarce chaser dragonfly</name>
    <name type="synonym">Libellula fulva</name>
    <dbReference type="NCBI Taxonomy" id="123851"/>
    <lineage>
        <taxon>Eukaryota</taxon>
        <taxon>Metazoa</taxon>
        <taxon>Ecdysozoa</taxon>
        <taxon>Arthropoda</taxon>
        <taxon>Hexapoda</taxon>
        <taxon>Insecta</taxon>
        <taxon>Pterygota</taxon>
        <taxon>Palaeoptera</taxon>
        <taxon>Odonata</taxon>
        <taxon>Epiprocta</taxon>
        <taxon>Anisoptera</taxon>
        <taxon>Libelluloidea</taxon>
        <taxon>Libellulidae</taxon>
        <taxon>Ladona</taxon>
    </lineage>
</organism>
<proteinExistence type="inferred from homology"/>
<evidence type="ECO:0000256" key="8">
    <source>
        <dbReference type="ARBA" id="ARBA00023065"/>
    </source>
</evidence>
<keyword evidence="9 12" id="KW-0472">Membrane</keyword>
<dbReference type="Proteomes" id="UP000792457">
    <property type="component" value="Unassembled WGS sequence"/>
</dbReference>
<dbReference type="Pfam" id="PF00474">
    <property type="entry name" value="SSF"/>
    <property type="match status" value="1"/>
</dbReference>
<dbReference type="InterPro" id="IPR001734">
    <property type="entry name" value="Na/solute_symporter"/>
</dbReference>
<reference evidence="13" key="2">
    <citation type="submission" date="2017-10" db="EMBL/GenBank/DDBJ databases">
        <title>Ladona fulva Genome sequencing and assembly.</title>
        <authorList>
            <person name="Murali S."/>
            <person name="Richards S."/>
            <person name="Bandaranaike D."/>
            <person name="Bellair M."/>
            <person name="Blankenburg K."/>
            <person name="Chao H."/>
            <person name="Dinh H."/>
            <person name="Doddapaneni H."/>
            <person name="Dugan-Rocha S."/>
            <person name="Elkadiri S."/>
            <person name="Gnanaolivu R."/>
            <person name="Hernandez B."/>
            <person name="Skinner E."/>
            <person name="Javaid M."/>
            <person name="Lee S."/>
            <person name="Li M."/>
            <person name="Ming W."/>
            <person name="Munidasa M."/>
            <person name="Muniz J."/>
            <person name="Nguyen L."/>
            <person name="Hughes D."/>
            <person name="Osuji N."/>
            <person name="Pu L.-L."/>
            <person name="Puazo M."/>
            <person name="Qu C."/>
            <person name="Quiroz J."/>
            <person name="Raj R."/>
            <person name="Weissenberger G."/>
            <person name="Xin Y."/>
            <person name="Zou X."/>
            <person name="Han Y."/>
            <person name="Worley K."/>
            <person name="Muzny D."/>
            <person name="Gibbs R."/>
        </authorList>
    </citation>
    <scope>NUCLEOTIDE SEQUENCE</scope>
    <source>
        <strain evidence="13">Sampled in the wild</strain>
    </source>
</reference>
<evidence type="ECO:0000256" key="1">
    <source>
        <dbReference type="ARBA" id="ARBA00004651"/>
    </source>
</evidence>
<dbReference type="InterPro" id="IPR038377">
    <property type="entry name" value="Na/Glc_symporter_sf"/>
</dbReference>
<dbReference type="GO" id="GO:0006814">
    <property type="term" value="P:sodium ion transport"/>
    <property type="evidence" value="ECO:0007669"/>
    <property type="project" value="UniProtKB-KW"/>
</dbReference>
<keyword evidence="6 12" id="KW-1133">Transmembrane helix</keyword>
<dbReference type="GO" id="GO:0005886">
    <property type="term" value="C:plasma membrane"/>
    <property type="evidence" value="ECO:0007669"/>
    <property type="project" value="UniProtKB-SubCell"/>
</dbReference>
<dbReference type="Gene3D" id="1.20.1730.10">
    <property type="entry name" value="Sodium/glucose cotransporter"/>
    <property type="match status" value="1"/>
</dbReference>
<evidence type="ECO:0000256" key="6">
    <source>
        <dbReference type="ARBA" id="ARBA00022989"/>
    </source>
</evidence>
<gene>
    <name evidence="13" type="ORF">J437_LFUL019390</name>
</gene>
<comment type="similarity">
    <text evidence="2 11">Belongs to the sodium:solute symporter (SSF) (TC 2.A.21) family.</text>
</comment>
<dbReference type="PANTHER" id="PTHR42985">
    <property type="entry name" value="SODIUM-COUPLED MONOCARBOXYLATE TRANSPORTER"/>
    <property type="match status" value="1"/>
</dbReference>